<dbReference type="Gene3D" id="3.90.199.10">
    <property type="entry name" value="Topoisomerase II, domain 5"/>
    <property type="match status" value="1"/>
</dbReference>
<dbReference type="SUPFAM" id="SSF101904">
    <property type="entry name" value="GyrA/ParC C-terminal domain-like"/>
    <property type="match status" value="1"/>
</dbReference>
<evidence type="ECO:0000256" key="5">
    <source>
        <dbReference type="ARBA" id="ARBA00023235"/>
    </source>
</evidence>
<dbReference type="Gene3D" id="3.30.1360.40">
    <property type="match status" value="1"/>
</dbReference>
<dbReference type="NCBIfam" id="NF004044">
    <property type="entry name" value="PRK05561.1"/>
    <property type="match status" value="1"/>
</dbReference>
<evidence type="ECO:0000313" key="10">
    <source>
        <dbReference type="EMBL" id="AHH45191.1"/>
    </source>
</evidence>
<dbReference type="AlphaFoldDB" id="W5USV2"/>
<dbReference type="GO" id="GO:0034335">
    <property type="term" value="F:DNA negative supercoiling activity"/>
    <property type="evidence" value="ECO:0007669"/>
    <property type="project" value="UniProtKB-ARBA"/>
</dbReference>
<protein>
    <recommendedName>
        <fullName evidence="2">DNA topoisomerase (ATP-hydrolyzing)</fullName>
        <ecNumber evidence="2">5.6.2.2</ecNumber>
    </recommendedName>
</protein>
<dbReference type="SMART" id="SM00434">
    <property type="entry name" value="TOP4c"/>
    <property type="match status" value="1"/>
</dbReference>
<dbReference type="GO" id="GO:0005524">
    <property type="term" value="F:ATP binding"/>
    <property type="evidence" value="ECO:0007669"/>
    <property type="project" value="InterPro"/>
</dbReference>
<dbReference type="GO" id="GO:0006265">
    <property type="term" value="P:DNA topological change"/>
    <property type="evidence" value="ECO:0007669"/>
    <property type="project" value="UniProtKB-UniRule"/>
</dbReference>
<dbReference type="InterPro" id="IPR050220">
    <property type="entry name" value="Type_II_DNA_Topoisomerases"/>
</dbReference>
<dbReference type="PATRIC" id="fig|743966.3.peg.177"/>
<comment type="catalytic activity">
    <reaction evidence="1 6">
        <text>ATP-dependent breakage, passage and rejoining of double-stranded DNA.</text>
        <dbReference type="EC" id="5.6.2.2"/>
    </reaction>
</comment>
<evidence type="ECO:0000259" key="9">
    <source>
        <dbReference type="PROSITE" id="PS52040"/>
    </source>
</evidence>
<reference evidence="10 11" key="1">
    <citation type="journal article" date="2014" name="Genome Announc.">
        <title>Complete Genome Sequence of Mycoplasma bovoculi Strain M165/69T (ATCC 29104).</title>
        <authorList>
            <person name="Calcutt M.J."/>
            <person name="Foecking M.F."/>
        </authorList>
    </citation>
    <scope>NUCLEOTIDE SEQUENCE [LARGE SCALE GENOMIC DNA]</scope>
    <source>
        <strain evidence="10">M165/69</strain>
    </source>
</reference>
<dbReference type="PANTHER" id="PTHR43493">
    <property type="entry name" value="DNA GYRASE/TOPOISOMERASE SUBUNIT A"/>
    <property type="match status" value="1"/>
</dbReference>
<dbReference type="SUPFAM" id="SSF56719">
    <property type="entry name" value="Type II DNA topoisomerase"/>
    <property type="match status" value="1"/>
</dbReference>
<dbReference type="GO" id="GO:0009330">
    <property type="term" value="C:DNA topoisomerase type II (double strand cut, ATP-hydrolyzing) complex"/>
    <property type="evidence" value="ECO:0007669"/>
    <property type="project" value="TreeGrafter"/>
</dbReference>
<dbReference type="Pfam" id="PF00521">
    <property type="entry name" value="DNA_topoisoIV"/>
    <property type="match status" value="1"/>
</dbReference>
<dbReference type="STRING" id="743966.MYB_00890"/>
<dbReference type="PANTHER" id="PTHR43493:SF9">
    <property type="entry name" value="DNA TOPOISOMERASE 4 SUBUNIT A"/>
    <property type="match status" value="1"/>
</dbReference>
<accession>W5USV2</accession>
<dbReference type="PROSITE" id="PS52040">
    <property type="entry name" value="TOPO_IIA"/>
    <property type="match status" value="1"/>
</dbReference>
<feature type="region of interest" description="Disordered" evidence="8">
    <location>
        <begin position="811"/>
        <end position="830"/>
    </location>
</feature>
<proteinExistence type="predicted"/>
<sequence length="868" mass="98428">MKNNLQAVIDASLEQIVAEKFIRYSKYVIQNRAIPDVRDGLKPVQRRILYSMWNLGLKKDKPYKKSARVVGDVIGKYHPHGDSSIYDALVRMSQEWKMNVPLVDMHGNKGSIDDDPAAAMRYTETRLEEISNDLLELISKNVVSWTPNFDDSEKEPTVLPTIFPNLLVNGAIGIASGFATDIPPHNLGEVIDGCIAMLNNKNISIAELGSIIQGPDFPTGGIIYGKEGIRDAFATGKGRLTLTAKYEIIEDKNQRLIQISQIPFGIAKANLIRQIDDIKFEQKVYGIKEVVDQSDRNGILINVELEADANIDLIINYLLQKTDLQIYYSYNSIAICDNSPKLLSIKQLVGYYLDHLEKIKFAELEFDFAKNEKKLEITKGFLRVADITDEVIKVIRASDNSKAGVIADLIKYFQFSPLQAEAIAQMRLYRLSKIDQQMFLKDKEELENTLKKLQLLINDKEEFKKYLIELLLSVKSKHQRPRLTQIIDKNLNVKINYDQLVKEEFFFFSISKNGFYKKMSIKTNIIEEISKLPVAEKDFLISLDMVSSKDKIFLITNLGNLITLLPHALEESQLKQSGIDLKTKLAFGHKEYIIAAIPVSNIENQSLILVSLAGLAKRVSLDNFANYKHNKITNIFKLKDSNELISCHLGENNANIAIFTSLNRGLKVSETDVPIYGKNSAGVRLINLRTNESISGTALICEDEKVLIFDHWSRFDQLLPGNILFGQRGSTPKKIETNLDFSKPIMSASAFNSNFGIFDFSDLIKIYNINEATSLKASSKKCYKILRLPAKPELKNEVKFEPKVETKSKTINKTKEKLESKVQKPTKSENEQTKVFNFDEALQRAKTKLQQVNELDIDALLKKFEEDE</sequence>
<dbReference type="InterPro" id="IPR013758">
    <property type="entry name" value="Topo_IIA_A/C_ab"/>
</dbReference>
<dbReference type="Proteomes" id="UP000019229">
    <property type="component" value="Chromosome"/>
</dbReference>
<name>W5USV2_9BACT</name>
<evidence type="ECO:0000256" key="3">
    <source>
        <dbReference type="ARBA" id="ARBA00023029"/>
    </source>
</evidence>
<evidence type="ECO:0000256" key="6">
    <source>
        <dbReference type="PROSITE-ProRule" id="PRU01384"/>
    </source>
</evidence>
<dbReference type="RefSeq" id="WP_022935521.1">
    <property type="nucleotide sequence ID" value="NZ_CP007154.1"/>
</dbReference>
<dbReference type="GO" id="GO:0003677">
    <property type="term" value="F:DNA binding"/>
    <property type="evidence" value="ECO:0007669"/>
    <property type="project" value="UniProtKB-UniRule"/>
</dbReference>
<dbReference type="InterPro" id="IPR035516">
    <property type="entry name" value="Gyrase/topoIV_suA_C"/>
</dbReference>
<dbReference type="KEGG" id="mbc:MYB_00890"/>
<dbReference type="Gene3D" id="2.120.10.90">
    <property type="entry name" value="DNA gyrase/topoisomerase IV, subunit A, C-terminal"/>
    <property type="match status" value="1"/>
</dbReference>
<feature type="domain" description="Topo IIA-type catalytic" evidence="9">
    <location>
        <begin position="34"/>
        <end position="500"/>
    </location>
</feature>
<evidence type="ECO:0000256" key="1">
    <source>
        <dbReference type="ARBA" id="ARBA00000185"/>
    </source>
</evidence>
<keyword evidence="3 6" id="KW-0799">Topoisomerase</keyword>
<keyword evidence="11" id="KW-1185">Reference proteome</keyword>
<dbReference type="OrthoDB" id="9806486at2"/>
<dbReference type="GO" id="GO:0005737">
    <property type="term" value="C:cytoplasm"/>
    <property type="evidence" value="ECO:0007669"/>
    <property type="project" value="TreeGrafter"/>
</dbReference>
<keyword evidence="7" id="KW-0175">Coiled coil</keyword>
<dbReference type="HOGENOM" id="CLU_002977_6_1_14"/>
<dbReference type="Gene3D" id="1.10.268.10">
    <property type="entry name" value="Topoisomerase, domain 3"/>
    <property type="match status" value="1"/>
</dbReference>
<evidence type="ECO:0000313" key="11">
    <source>
        <dbReference type="Proteomes" id="UP000019229"/>
    </source>
</evidence>
<dbReference type="eggNOG" id="COG0188">
    <property type="taxonomic scope" value="Bacteria"/>
</dbReference>
<dbReference type="InterPro" id="IPR013760">
    <property type="entry name" value="Topo_IIA-like_dom_sf"/>
</dbReference>
<feature type="active site" description="O-(5'-phospho-DNA)-tyrosine intermediate" evidence="6">
    <location>
        <position position="122"/>
    </location>
</feature>
<evidence type="ECO:0000256" key="4">
    <source>
        <dbReference type="ARBA" id="ARBA00023125"/>
    </source>
</evidence>
<dbReference type="InterPro" id="IPR013757">
    <property type="entry name" value="Topo_IIA_A_a_sf"/>
</dbReference>
<feature type="coiled-coil region" evidence="7">
    <location>
        <begin position="436"/>
        <end position="463"/>
    </location>
</feature>
<evidence type="ECO:0000256" key="2">
    <source>
        <dbReference type="ARBA" id="ARBA00012895"/>
    </source>
</evidence>
<organism evidence="10 11">
    <name type="scientific">Mesomycoplasma bovoculi M165/69</name>
    <dbReference type="NCBI Taxonomy" id="743966"/>
    <lineage>
        <taxon>Bacteria</taxon>
        <taxon>Bacillati</taxon>
        <taxon>Mycoplasmatota</taxon>
        <taxon>Mycoplasmoidales</taxon>
        <taxon>Metamycoplasmataceae</taxon>
        <taxon>Mesomycoplasma</taxon>
    </lineage>
</organism>
<evidence type="ECO:0000256" key="7">
    <source>
        <dbReference type="SAM" id="Coils"/>
    </source>
</evidence>
<keyword evidence="4 6" id="KW-0238">DNA-binding</keyword>
<dbReference type="InterPro" id="IPR006691">
    <property type="entry name" value="GyrA/parC_rep"/>
</dbReference>
<keyword evidence="5 6" id="KW-0413">Isomerase</keyword>
<dbReference type="EC" id="5.6.2.2" evidence="2"/>
<dbReference type="InterPro" id="IPR002205">
    <property type="entry name" value="Topo_IIA_dom_A"/>
</dbReference>
<dbReference type="Pfam" id="PF03989">
    <property type="entry name" value="DNA_gyraseA_C"/>
    <property type="match status" value="2"/>
</dbReference>
<dbReference type="EMBL" id="CP007154">
    <property type="protein sequence ID" value="AHH45191.1"/>
    <property type="molecule type" value="Genomic_DNA"/>
</dbReference>
<evidence type="ECO:0000256" key="8">
    <source>
        <dbReference type="SAM" id="MobiDB-lite"/>
    </source>
</evidence>
<gene>
    <name evidence="10" type="primary">parC</name>
    <name evidence="10" type="ORF">MYB_00890</name>
</gene>
<dbReference type="CDD" id="cd00187">
    <property type="entry name" value="TOP4c"/>
    <property type="match status" value="1"/>
</dbReference>